<dbReference type="Gene3D" id="3.40.30.10">
    <property type="entry name" value="Glutaredoxin"/>
    <property type="match status" value="1"/>
</dbReference>
<protein>
    <recommendedName>
        <fullName evidence="1">Thioredoxin-like fold domain-containing protein</fullName>
    </recommendedName>
</protein>
<dbReference type="Proteomes" id="UP000078532">
    <property type="component" value="Unassembled WGS sequence"/>
</dbReference>
<dbReference type="Pfam" id="PF13192">
    <property type="entry name" value="Thioredoxin_3"/>
    <property type="match status" value="1"/>
</dbReference>
<keyword evidence="3" id="KW-1185">Reference proteome</keyword>
<name>A0A1B7LI98_9FIRM</name>
<dbReference type="OrthoDB" id="1807900at2"/>
<dbReference type="RefSeq" id="WP_066666439.1">
    <property type="nucleotide sequence ID" value="NZ_LYVF01000040.1"/>
</dbReference>
<dbReference type="AlphaFoldDB" id="A0A1B7LI98"/>
<dbReference type="EMBL" id="LYVF01000040">
    <property type="protein sequence ID" value="OAT86135.1"/>
    <property type="molecule type" value="Genomic_DNA"/>
</dbReference>
<comment type="caution">
    <text evidence="2">The sequence shown here is derived from an EMBL/GenBank/DDBJ whole genome shotgun (WGS) entry which is preliminary data.</text>
</comment>
<accession>A0A1B7LI98</accession>
<dbReference type="InterPro" id="IPR036249">
    <property type="entry name" value="Thioredoxin-like_sf"/>
</dbReference>
<organism evidence="2 3">
    <name type="scientific">Desulfotomaculum copahuensis</name>
    <dbReference type="NCBI Taxonomy" id="1838280"/>
    <lineage>
        <taxon>Bacteria</taxon>
        <taxon>Bacillati</taxon>
        <taxon>Bacillota</taxon>
        <taxon>Clostridia</taxon>
        <taxon>Eubacteriales</taxon>
        <taxon>Desulfotomaculaceae</taxon>
        <taxon>Desulfotomaculum</taxon>
    </lineage>
</organism>
<dbReference type="STRING" id="1838280.A6M21_04275"/>
<feature type="domain" description="Thioredoxin-like fold" evidence="1">
    <location>
        <begin position="4"/>
        <end position="76"/>
    </location>
</feature>
<evidence type="ECO:0000313" key="2">
    <source>
        <dbReference type="EMBL" id="OAT86135.1"/>
    </source>
</evidence>
<proteinExistence type="predicted"/>
<evidence type="ECO:0000259" key="1">
    <source>
        <dbReference type="Pfam" id="PF13192"/>
    </source>
</evidence>
<reference evidence="2 3" key="1">
    <citation type="submission" date="2016-04" db="EMBL/GenBank/DDBJ databases">
        <authorList>
            <person name="Evans L.H."/>
            <person name="Alamgir A."/>
            <person name="Owens N."/>
            <person name="Weber N.D."/>
            <person name="Virtaneva K."/>
            <person name="Barbian K."/>
            <person name="Babar A."/>
            <person name="Rosenke K."/>
        </authorList>
    </citation>
    <scope>NUCLEOTIDE SEQUENCE [LARGE SCALE GENOMIC DNA]</scope>
    <source>
        <strain evidence="2 3">LMa1</strain>
    </source>
</reference>
<sequence length="90" mass="10000">MAVKMEVFSGNPPCPGCLEIMNLCRSVAEEYGEEIEFTPYVGEEGMAKFDEYRMFCVPAVVVNGFIKIEGVVPSRFTLLNALREGGLCLR</sequence>
<evidence type="ECO:0000313" key="3">
    <source>
        <dbReference type="Proteomes" id="UP000078532"/>
    </source>
</evidence>
<gene>
    <name evidence="2" type="ORF">A6M21_04275</name>
</gene>
<dbReference type="InterPro" id="IPR012336">
    <property type="entry name" value="Thioredoxin-like_fold"/>
</dbReference>
<dbReference type="SUPFAM" id="SSF52833">
    <property type="entry name" value="Thioredoxin-like"/>
    <property type="match status" value="1"/>
</dbReference>